<proteinExistence type="predicted"/>
<dbReference type="PANTHER" id="PTHR47718:SF2">
    <property type="entry name" value="PROTEIN FAR1-RELATED SEQUENCE 5-LIKE"/>
    <property type="match status" value="1"/>
</dbReference>
<keyword evidence="3" id="KW-1185">Reference proteome</keyword>
<name>A0ABQ5DYS1_9ASTR</name>
<dbReference type="Pfam" id="PF10551">
    <property type="entry name" value="MULE"/>
    <property type="match status" value="1"/>
</dbReference>
<sequence>MNEKDNFYPQVVESPILIPRTTKVETDCEPYMGMEFDTVDDAWHFWINYGGRMGFDVRRHWYNKNKSEGTISSMRFRLGLCRMGILLNKHVKRYTVHDLVLEHNHLLHTPETVHMMSSQRKISEVQAMEIDLADDSGIKTKASYELMSRRGGGKDTVGYTLTDQKNYIRKRRQRELKYGEAGSLLRYFQEQSLDNPSFFHAIQLDEEEQITNIFWADARMILDYSYFGDVITFDTTYSTNKECRPLGIFIGFNHHRGIVIFGASLLYDETIESFEWLFRTFLEAHNGKKPMTIYMHGCEVTSTTIHHKEMA</sequence>
<dbReference type="PANTHER" id="PTHR47718">
    <property type="entry name" value="OS01G0519700 PROTEIN"/>
    <property type="match status" value="1"/>
</dbReference>
<evidence type="ECO:0000313" key="2">
    <source>
        <dbReference type="EMBL" id="GJT44014.1"/>
    </source>
</evidence>
<dbReference type="Proteomes" id="UP001151760">
    <property type="component" value="Unassembled WGS sequence"/>
</dbReference>
<accession>A0ABQ5DYS1</accession>
<organism evidence="2 3">
    <name type="scientific">Tanacetum coccineum</name>
    <dbReference type="NCBI Taxonomy" id="301880"/>
    <lineage>
        <taxon>Eukaryota</taxon>
        <taxon>Viridiplantae</taxon>
        <taxon>Streptophyta</taxon>
        <taxon>Embryophyta</taxon>
        <taxon>Tracheophyta</taxon>
        <taxon>Spermatophyta</taxon>
        <taxon>Magnoliopsida</taxon>
        <taxon>eudicotyledons</taxon>
        <taxon>Gunneridae</taxon>
        <taxon>Pentapetalae</taxon>
        <taxon>asterids</taxon>
        <taxon>campanulids</taxon>
        <taxon>Asterales</taxon>
        <taxon>Asteraceae</taxon>
        <taxon>Asteroideae</taxon>
        <taxon>Anthemideae</taxon>
        <taxon>Anthemidinae</taxon>
        <taxon>Tanacetum</taxon>
    </lineage>
</organism>
<comment type="caution">
    <text evidence="2">The sequence shown here is derived from an EMBL/GenBank/DDBJ whole genome shotgun (WGS) entry which is preliminary data.</text>
</comment>
<gene>
    <name evidence="2" type="ORF">Tco_0952729</name>
</gene>
<protein>
    <submittedName>
        <fullName evidence="2">FAR1-related sequence 5-like protein</fullName>
    </submittedName>
</protein>
<dbReference type="EMBL" id="BQNB010015778">
    <property type="protein sequence ID" value="GJT44014.1"/>
    <property type="molecule type" value="Genomic_DNA"/>
</dbReference>
<reference evidence="2" key="1">
    <citation type="journal article" date="2022" name="Int. J. Mol. Sci.">
        <title>Draft Genome of Tanacetum Coccineum: Genomic Comparison of Closely Related Tanacetum-Family Plants.</title>
        <authorList>
            <person name="Yamashiro T."/>
            <person name="Shiraishi A."/>
            <person name="Nakayama K."/>
            <person name="Satake H."/>
        </authorList>
    </citation>
    <scope>NUCLEOTIDE SEQUENCE</scope>
</reference>
<reference evidence="2" key="2">
    <citation type="submission" date="2022-01" db="EMBL/GenBank/DDBJ databases">
        <authorList>
            <person name="Yamashiro T."/>
            <person name="Shiraishi A."/>
            <person name="Satake H."/>
            <person name="Nakayama K."/>
        </authorList>
    </citation>
    <scope>NUCLEOTIDE SEQUENCE</scope>
</reference>
<feature type="domain" description="MULE transposase" evidence="1">
    <location>
        <begin position="230"/>
        <end position="305"/>
    </location>
</feature>
<evidence type="ECO:0000313" key="3">
    <source>
        <dbReference type="Proteomes" id="UP001151760"/>
    </source>
</evidence>
<dbReference type="InterPro" id="IPR018289">
    <property type="entry name" value="MULE_transposase_dom"/>
</dbReference>
<evidence type="ECO:0000259" key="1">
    <source>
        <dbReference type="Pfam" id="PF10551"/>
    </source>
</evidence>